<dbReference type="PROSITE" id="PS51186">
    <property type="entry name" value="GNAT"/>
    <property type="match status" value="1"/>
</dbReference>
<dbReference type="SUPFAM" id="SSF55729">
    <property type="entry name" value="Acyl-CoA N-acyltransferases (Nat)"/>
    <property type="match status" value="1"/>
</dbReference>
<dbReference type="Gene3D" id="3.40.630.30">
    <property type="match status" value="1"/>
</dbReference>
<feature type="domain" description="N-acetyltransferase" evidence="1">
    <location>
        <begin position="17"/>
        <end position="179"/>
    </location>
</feature>
<proteinExistence type="predicted"/>
<gene>
    <name evidence="2" type="ORF">BN1051_02932</name>
</gene>
<organism evidence="2">
    <name type="scientific">Arthrobacter saudimassiliensis</name>
    <dbReference type="NCBI Taxonomy" id="1461584"/>
    <lineage>
        <taxon>Bacteria</taxon>
        <taxon>Bacillati</taxon>
        <taxon>Actinomycetota</taxon>
        <taxon>Actinomycetes</taxon>
        <taxon>Micrococcales</taxon>
        <taxon>Micrococcaceae</taxon>
        <taxon>Arthrobacter</taxon>
    </lineage>
</organism>
<dbReference type="GO" id="GO:0016747">
    <property type="term" value="F:acyltransferase activity, transferring groups other than amino-acyl groups"/>
    <property type="evidence" value="ECO:0007669"/>
    <property type="project" value="InterPro"/>
</dbReference>
<dbReference type="InterPro" id="IPR051531">
    <property type="entry name" value="N-acetyltransferase"/>
</dbReference>
<name>A0A078MXJ8_9MICC</name>
<dbReference type="PANTHER" id="PTHR43792:SF1">
    <property type="entry name" value="N-ACETYLTRANSFERASE DOMAIN-CONTAINING PROTEIN"/>
    <property type="match status" value="1"/>
</dbReference>
<protein>
    <recommendedName>
        <fullName evidence="1">N-acetyltransferase domain-containing protein</fullName>
    </recommendedName>
</protein>
<dbReference type="InterPro" id="IPR016181">
    <property type="entry name" value="Acyl_CoA_acyltransferase"/>
</dbReference>
<dbReference type="PANTHER" id="PTHR43792">
    <property type="entry name" value="GNAT FAMILY, PUTATIVE (AFU_ORTHOLOGUE AFUA_3G00765)-RELATED-RELATED"/>
    <property type="match status" value="1"/>
</dbReference>
<reference evidence="2" key="1">
    <citation type="submission" date="2014-07" db="EMBL/GenBank/DDBJ databases">
        <authorList>
            <person name="Urmite Genomes Urmite Genomes"/>
        </authorList>
    </citation>
    <scope>NUCLEOTIDE SEQUENCE</scope>
    <source>
        <strain evidence="2">11W110_air</strain>
    </source>
</reference>
<evidence type="ECO:0000313" key="2">
    <source>
        <dbReference type="EMBL" id="CEA09561.1"/>
    </source>
</evidence>
<dbReference type="EMBL" id="LN483072">
    <property type="protein sequence ID" value="CEA09561.1"/>
    <property type="molecule type" value="Genomic_DNA"/>
</dbReference>
<dbReference type="InterPro" id="IPR000182">
    <property type="entry name" value="GNAT_dom"/>
</dbReference>
<dbReference type="PATRIC" id="fig|1461584.3.peg.2907"/>
<sequence>MPMQDAAHWTPVRTGRVLLRRPEPADESAAVRLHLDPRTNVHDPSPGPVTTAQAARTFHVISQHWHSFGFGVWVAALPAEPAGLIGFAGVSHRVVRGRPALNLYYRFHPDVQGRGLATEAASAAVRLAREHLPGLPVVAYTTPENQASQRTALSAGLERRPELDVEHHGRTDVYLAADW</sequence>
<evidence type="ECO:0000259" key="1">
    <source>
        <dbReference type="PROSITE" id="PS51186"/>
    </source>
</evidence>
<dbReference type="Pfam" id="PF13302">
    <property type="entry name" value="Acetyltransf_3"/>
    <property type="match status" value="1"/>
</dbReference>
<dbReference type="AlphaFoldDB" id="A0A078MXJ8"/>
<accession>A0A078MXJ8</accession>